<dbReference type="EMBL" id="FONY01000004">
    <property type="protein sequence ID" value="SFE62769.1"/>
    <property type="molecule type" value="Genomic_DNA"/>
</dbReference>
<evidence type="ECO:0000256" key="2">
    <source>
        <dbReference type="SAM" id="Phobius"/>
    </source>
</evidence>
<protein>
    <recommendedName>
        <fullName evidence="5">Zinc-finger</fullName>
    </recommendedName>
</protein>
<dbReference type="STRING" id="1003.SAMN04488541_100462"/>
<dbReference type="AlphaFoldDB" id="A0A1I2C359"/>
<evidence type="ECO:0000313" key="4">
    <source>
        <dbReference type="Proteomes" id="UP000199513"/>
    </source>
</evidence>
<name>A0A1I2C359_9BACT</name>
<keyword evidence="1" id="KW-0175">Coiled coil</keyword>
<keyword evidence="2" id="KW-0812">Transmembrane</keyword>
<evidence type="ECO:0008006" key="5">
    <source>
        <dbReference type="Google" id="ProtNLM"/>
    </source>
</evidence>
<accession>A0A1I2C359</accession>
<keyword evidence="2" id="KW-0472">Membrane</keyword>
<evidence type="ECO:0000256" key="1">
    <source>
        <dbReference type="SAM" id="Coils"/>
    </source>
</evidence>
<feature type="coiled-coil region" evidence="1">
    <location>
        <begin position="25"/>
        <end position="77"/>
    </location>
</feature>
<dbReference type="RefSeq" id="WP_091539914.1">
    <property type="nucleotide sequence ID" value="NZ_FONY01000004.1"/>
</dbReference>
<organism evidence="3 4">
    <name type="scientific">Thermoflexibacter ruber</name>
    <dbReference type="NCBI Taxonomy" id="1003"/>
    <lineage>
        <taxon>Bacteria</taxon>
        <taxon>Pseudomonadati</taxon>
        <taxon>Bacteroidota</taxon>
        <taxon>Cytophagia</taxon>
        <taxon>Cytophagales</taxon>
        <taxon>Thermoflexibacteraceae</taxon>
        <taxon>Thermoflexibacter</taxon>
    </lineage>
</organism>
<keyword evidence="4" id="KW-1185">Reference proteome</keyword>
<reference evidence="3 4" key="1">
    <citation type="submission" date="2016-10" db="EMBL/GenBank/DDBJ databases">
        <authorList>
            <person name="de Groot N.N."/>
        </authorList>
    </citation>
    <scope>NUCLEOTIDE SEQUENCE [LARGE SCALE GENOMIC DNA]</scope>
    <source>
        <strain>GEY</strain>
        <strain evidence="4">DSM 9560</strain>
    </source>
</reference>
<gene>
    <name evidence="3" type="ORF">SAMN04488541_100462</name>
</gene>
<keyword evidence="2" id="KW-1133">Transmembrane helix</keyword>
<proteinExistence type="predicted"/>
<evidence type="ECO:0000313" key="3">
    <source>
        <dbReference type="EMBL" id="SFE62769.1"/>
    </source>
</evidence>
<dbReference type="Proteomes" id="UP000199513">
    <property type="component" value="Unassembled WGS sequence"/>
</dbReference>
<feature type="transmembrane region" description="Helical" evidence="2">
    <location>
        <begin position="108"/>
        <end position="127"/>
    </location>
</feature>
<sequence>MLINDENKTDIIDAYLDGRLSGADVQELENKLKIDSDLRAEVQTQKAVRKYLIQKGRAELKAKLKMFHKEMLATQQETTEAKEVFLTFPNKEEVAKNKPVIFSTNRKVNFAIAAAVIVLIISIFPILPPSGQKSETLVAEGKTYQIELRELGQKSEGFAGQEISVADSITLLIKESNKYTFHYQFTETLTIYAKYLDPNVSKILVEHDAEKNTYTLVVDDKRYPLERGFIDINPLKEEGK</sequence>